<dbReference type="Proteomes" id="UP000009328">
    <property type="component" value="Unassembled WGS sequence"/>
</dbReference>
<dbReference type="InterPro" id="IPR001709">
    <property type="entry name" value="Flavoprot_Pyr_Nucl_cyt_Rdtase"/>
</dbReference>
<dbReference type="STRING" id="1206466.K0KHT8"/>
<dbReference type="GO" id="GO:0016020">
    <property type="term" value="C:membrane"/>
    <property type="evidence" value="ECO:0007669"/>
    <property type="project" value="UniProtKB-SubCell"/>
</dbReference>
<dbReference type="PANTHER" id="PTHR19370:SF143">
    <property type="entry name" value="PLASMA MEMBRANE-ASSOCIATED COENZYME Q6 REDUCTASE PGA3"/>
    <property type="match status" value="1"/>
</dbReference>
<keyword evidence="6 11" id="KW-0274">FAD</keyword>
<dbReference type="InterPro" id="IPR039261">
    <property type="entry name" value="FNR_nucleotide-bd"/>
</dbReference>
<proteinExistence type="inferred from homology"/>
<dbReference type="InParanoid" id="K0KHT8"/>
<comment type="subcellular location">
    <subcellularLocation>
        <location evidence="2">Membrane</location>
    </subcellularLocation>
</comment>
<evidence type="ECO:0000313" key="16">
    <source>
        <dbReference type="Proteomes" id="UP000009328"/>
    </source>
</evidence>
<keyword evidence="7 13" id="KW-1133">Transmembrane helix</keyword>
<comment type="catalytic activity">
    <reaction evidence="12">
        <text>2 Fe(III)-[cytochrome b5] + NADH = 2 Fe(II)-[cytochrome b5] + NAD(+) + H(+)</text>
        <dbReference type="Rhea" id="RHEA:46680"/>
        <dbReference type="Rhea" id="RHEA-COMP:10438"/>
        <dbReference type="Rhea" id="RHEA-COMP:10439"/>
        <dbReference type="ChEBI" id="CHEBI:15378"/>
        <dbReference type="ChEBI" id="CHEBI:29033"/>
        <dbReference type="ChEBI" id="CHEBI:29034"/>
        <dbReference type="ChEBI" id="CHEBI:57540"/>
        <dbReference type="ChEBI" id="CHEBI:57945"/>
        <dbReference type="EC" id="1.6.2.2"/>
    </reaction>
</comment>
<dbReference type="AlphaFoldDB" id="K0KHT8"/>
<evidence type="ECO:0000256" key="5">
    <source>
        <dbReference type="ARBA" id="ARBA00022692"/>
    </source>
</evidence>
<evidence type="ECO:0000256" key="8">
    <source>
        <dbReference type="ARBA" id="ARBA00023002"/>
    </source>
</evidence>
<dbReference type="HOGENOM" id="CLU_003827_9_0_1"/>
<feature type="binding site" evidence="11">
    <location>
        <position position="108"/>
    </location>
    <ligand>
        <name>FAD</name>
        <dbReference type="ChEBI" id="CHEBI:57692"/>
    </ligand>
</feature>
<dbReference type="InterPro" id="IPR008333">
    <property type="entry name" value="Cbr1-like_FAD-bd_dom"/>
</dbReference>
<keyword evidence="16" id="KW-1185">Reference proteome</keyword>
<evidence type="ECO:0000256" key="6">
    <source>
        <dbReference type="ARBA" id="ARBA00022827"/>
    </source>
</evidence>
<dbReference type="GO" id="GO:0090524">
    <property type="term" value="F:cytochrome-b5 reductase activity, acting on NADH"/>
    <property type="evidence" value="ECO:0007669"/>
    <property type="project" value="UniProtKB-EC"/>
</dbReference>
<sequence length="296" mass="33242">MSKTVDDKSQWLNEPLHGIYIPVVLMIVGISIMNVSYLPHVLLFLALVIDRRSTLHPENWRALELLEQTLISKDTAIYRFALGRSDEILDIPVGHHVAAKVENDIRYYTPISSKFDKGFFDILVKSYPTGTVSKHFATLKAGQTVNFRGPVGRFNYATNSSKEIGIVAGGSGITPILQVISEVTTTPEDFTKLHLIYANNTANDILLKEELDELNEKYPNIDIHYTLLTPPADWEGEVGYVTKEMVEKYLPKPSDDSRILVCGPQGLKTLMINITKELGFREAKMPSKGDDQVFIF</sequence>
<evidence type="ECO:0000256" key="11">
    <source>
        <dbReference type="PIRSR" id="PIRSR601834-1"/>
    </source>
</evidence>
<dbReference type="Pfam" id="PF00175">
    <property type="entry name" value="NAD_binding_1"/>
    <property type="match status" value="1"/>
</dbReference>
<comment type="cofactor">
    <cofactor evidence="1 11 12">
        <name>FAD</name>
        <dbReference type="ChEBI" id="CHEBI:57692"/>
    </cofactor>
</comment>
<gene>
    <name evidence="15" type="ORF">BN7_1271</name>
</gene>
<evidence type="ECO:0000256" key="1">
    <source>
        <dbReference type="ARBA" id="ARBA00001974"/>
    </source>
</evidence>
<dbReference type="InterPro" id="IPR001433">
    <property type="entry name" value="OxRdtase_FAD/NAD-bd"/>
</dbReference>
<evidence type="ECO:0000256" key="12">
    <source>
        <dbReference type="RuleBase" id="RU361226"/>
    </source>
</evidence>
<dbReference type="Pfam" id="PF00970">
    <property type="entry name" value="FAD_binding_6"/>
    <property type="match status" value="1"/>
</dbReference>
<keyword evidence="10 13" id="KW-0472">Membrane</keyword>
<dbReference type="FunFam" id="3.40.50.80:FF:000009">
    <property type="entry name" value="NADH-cytochrome b5 reductase"/>
    <property type="match status" value="1"/>
</dbReference>
<dbReference type="FunCoup" id="K0KHT8">
    <property type="interactions" value="105"/>
</dbReference>
<dbReference type="PRINTS" id="PR00371">
    <property type="entry name" value="FPNCR"/>
</dbReference>
<feature type="binding site" evidence="11">
    <location>
        <position position="123"/>
    </location>
    <ligand>
        <name>FAD</name>
        <dbReference type="ChEBI" id="CHEBI:57692"/>
    </ligand>
</feature>
<name>K0KHT8_WICCF</name>
<dbReference type="SUPFAM" id="SSF63380">
    <property type="entry name" value="Riboflavin synthase domain-like"/>
    <property type="match status" value="1"/>
</dbReference>
<evidence type="ECO:0000256" key="9">
    <source>
        <dbReference type="ARBA" id="ARBA00023027"/>
    </source>
</evidence>
<feature type="binding site" evidence="11">
    <location>
        <position position="132"/>
    </location>
    <ligand>
        <name>FAD</name>
        <dbReference type="ChEBI" id="CHEBI:57692"/>
    </ligand>
</feature>
<dbReference type="GO" id="GO:0006696">
    <property type="term" value="P:ergosterol biosynthetic process"/>
    <property type="evidence" value="ECO:0007669"/>
    <property type="project" value="TreeGrafter"/>
</dbReference>
<comment type="similarity">
    <text evidence="3 12">Belongs to the flavoprotein pyridine nucleotide cytochrome reductase family.</text>
</comment>
<evidence type="ECO:0000256" key="7">
    <source>
        <dbReference type="ARBA" id="ARBA00022989"/>
    </source>
</evidence>
<evidence type="ECO:0000259" key="14">
    <source>
        <dbReference type="PROSITE" id="PS51384"/>
    </source>
</evidence>
<feature type="transmembrane region" description="Helical" evidence="13">
    <location>
        <begin position="20"/>
        <end position="49"/>
    </location>
</feature>
<comment type="caution">
    <text evidence="15">The sequence shown here is derived from an EMBL/GenBank/DDBJ whole genome shotgun (WGS) entry which is preliminary data.</text>
</comment>
<dbReference type="InterPro" id="IPR017927">
    <property type="entry name" value="FAD-bd_FR_type"/>
</dbReference>
<evidence type="ECO:0000256" key="4">
    <source>
        <dbReference type="ARBA" id="ARBA00022630"/>
    </source>
</evidence>
<evidence type="ECO:0000256" key="3">
    <source>
        <dbReference type="ARBA" id="ARBA00006105"/>
    </source>
</evidence>
<feature type="binding site" evidence="11">
    <location>
        <position position="106"/>
    </location>
    <ligand>
        <name>FAD</name>
        <dbReference type="ChEBI" id="CHEBI:57692"/>
    </ligand>
</feature>
<feature type="binding site" evidence="11">
    <location>
        <position position="174"/>
    </location>
    <ligand>
        <name>FAD</name>
        <dbReference type="ChEBI" id="CHEBI:57692"/>
    </ligand>
</feature>
<dbReference type="EC" id="1.6.2.2" evidence="12"/>
<dbReference type="Gene3D" id="2.40.30.10">
    <property type="entry name" value="Translation factors"/>
    <property type="match status" value="1"/>
</dbReference>
<organism evidence="15 16">
    <name type="scientific">Wickerhamomyces ciferrii (strain ATCC 14091 / BCRC 22168 / CBS 111 / JCM 3599 / NBRC 0793 / NRRL Y-1031 F-60-10)</name>
    <name type="common">Yeast</name>
    <name type="synonym">Pichia ciferrii</name>
    <dbReference type="NCBI Taxonomy" id="1206466"/>
    <lineage>
        <taxon>Eukaryota</taxon>
        <taxon>Fungi</taxon>
        <taxon>Dikarya</taxon>
        <taxon>Ascomycota</taxon>
        <taxon>Saccharomycotina</taxon>
        <taxon>Saccharomycetes</taxon>
        <taxon>Phaffomycetales</taxon>
        <taxon>Wickerhamomycetaceae</taxon>
        <taxon>Wickerhamomyces</taxon>
    </lineage>
</organism>
<dbReference type="EMBL" id="CAIF01000028">
    <property type="protein sequence ID" value="CCH41732.1"/>
    <property type="molecule type" value="Genomic_DNA"/>
</dbReference>
<evidence type="ECO:0000256" key="13">
    <source>
        <dbReference type="SAM" id="Phobius"/>
    </source>
</evidence>
<feature type="binding site" evidence="11">
    <location>
        <position position="125"/>
    </location>
    <ligand>
        <name>FAD</name>
        <dbReference type="ChEBI" id="CHEBI:57692"/>
    </ligand>
</feature>
<evidence type="ECO:0000256" key="10">
    <source>
        <dbReference type="ARBA" id="ARBA00023136"/>
    </source>
</evidence>
<dbReference type="SUPFAM" id="SSF52343">
    <property type="entry name" value="Ferredoxin reductase-like, C-terminal NADP-linked domain"/>
    <property type="match status" value="1"/>
</dbReference>
<keyword evidence="9 12" id="KW-0520">NAD</keyword>
<dbReference type="PANTHER" id="PTHR19370">
    <property type="entry name" value="NADH-CYTOCHROME B5 REDUCTASE"/>
    <property type="match status" value="1"/>
</dbReference>
<dbReference type="Gene3D" id="3.40.50.80">
    <property type="entry name" value="Nucleotide-binding domain of ferredoxin-NADP reductase (FNR) module"/>
    <property type="match status" value="1"/>
</dbReference>
<dbReference type="InterPro" id="IPR001834">
    <property type="entry name" value="CBR-like"/>
</dbReference>
<evidence type="ECO:0000256" key="2">
    <source>
        <dbReference type="ARBA" id="ARBA00004370"/>
    </source>
</evidence>
<dbReference type="CDD" id="cd06183">
    <property type="entry name" value="cyt_b5_reduct_like"/>
    <property type="match status" value="1"/>
</dbReference>
<keyword evidence="5 13" id="KW-0812">Transmembrane</keyword>
<keyword evidence="8 12" id="KW-0560">Oxidoreductase</keyword>
<accession>K0KHT8</accession>
<dbReference type="InterPro" id="IPR017938">
    <property type="entry name" value="Riboflavin_synthase-like_b-brl"/>
</dbReference>
<dbReference type="PRINTS" id="PR00406">
    <property type="entry name" value="CYTB5RDTASE"/>
</dbReference>
<feature type="domain" description="FAD-binding FR-type" evidence="14">
    <location>
        <begin position="58"/>
        <end position="157"/>
    </location>
</feature>
<dbReference type="PROSITE" id="PS51384">
    <property type="entry name" value="FAD_FR"/>
    <property type="match status" value="1"/>
</dbReference>
<feature type="binding site" evidence="11">
    <location>
        <position position="133"/>
    </location>
    <ligand>
        <name>FAD</name>
        <dbReference type="ChEBI" id="CHEBI:57692"/>
    </ligand>
</feature>
<reference evidence="15 16" key="1">
    <citation type="journal article" date="2012" name="Eukaryot. Cell">
        <title>Draft genome sequence of Wickerhamomyces ciferrii NRRL Y-1031 F-60-10.</title>
        <authorList>
            <person name="Schneider J."/>
            <person name="Andrea H."/>
            <person name="Blom J."/>
            <person name="Jaenicke S."/>
            <person name="Ruckert C."/>
            <person name="Schorsch C."/>
            <person name="Szczepanowski R."/>
            <person name="Farwick M."/>
            <person name="Goesmann A."/>
            <person name="Puhler A."/>
            <person name="Schaffer S."/>
            <person name="Tauch A."/>
            <person name="Kohler T."/>
            <person name="Brinkrolf K."/>
        </authorList>
    </citation>
    <scope>NUCLEOTIDE SEQUENCE [LARGE SCALE GENOMIC DNA]</scope>
    <source>
        <strain evidence="16">ATCC 14091 / BCRC 22168 / CBS 111 / JCM 3599 / NBRC 0793 / NRRL Y-1031 F-60-10</strain>
    </source>
</reference>
<dbReference type="eggNOG" id="KOG0534">
    <property type="taxonomic scope" value="Eukaryota"/>
</dbReference>
<evidence type="ECO:0000313" key="15">
    <source>
        <dbReference type="EMBL" id="CCH41732.1"/>
    </source>
</evidence>
<keyword evidence="4 11" id="KW-0285">Flavoprotein</keyword>
<protein>
    <recommendedName>
        <fullName evidence="12">NADH-cytochrome b5 reductase</fullName>
        <ecNumber evidence="12">1.6.2.2</ecNumber>
    </recommendedName>
</protein>